<dbReference type="EMBL" id="CP037452">
    <property type="protein sequence ID" value="QDV53151.1"/>
    <property type="molecule type" value="Genomic_DNA"/>
</dbReference>
<reference evidence="1 2" key="1">
    <citation type="submission" date="2019-03" db="EMBL/GenBank/DDBJ databases">
        <title>Deep-cultivation of Planctomycetes and their phenomic and genomic characterization uncovers novel biology.</title>
        <authorList>
            <person name="Wiegand S."/>
            <person name="Jogler M."/>
            <person name="Boedeker C."/>
            <person name="Pinto D."/>
            <person name="Vollmers J."/>
            <person name="Rivas-Marin E."/>
            <person name="Kohn T."/>
            <person name="Peeters S.H."/>
            <person name="Heuer A."/>
            <person name="Rast P."/>
            <person name="Oberbeckmann S."/>
            <person name="Bunk B."/>
            <person name="Jeske O."/>
            <person name="Meyerdierks A."/>
            <person name="Storesund J.E."/>
            <person name="Kallscheuer N."/>
            <person name="Luecker S."/>
            <person name="Lage O.M."/>
            <person name="Pohl T."/>
            <person name="Merkel B.J."/>
            <person name="Hornburger P."/>
            <person name="Mueller R.-W."/>
            <person name="Bruemmer F."/>
            <person name="Labrenz M."/>
            <person name="Spormann A.M."/>
            <person name="Op den Camp H."/>
            <person name="Overmann J."/>
            <person name="Amann R."/>
            <person name="Jetten M.S.M."/>
            <person name="Mascher T."/>
            <person name="Medema M.H."/>
            <person name="Devos D.P."/>
            <person name="Kaster A.-K."/>
            <person name="Ovreas L."/>
            <person name="Rohde M."/>
            <person name="Galperin M.Y."/>
            <person name="Jogler C."/>
        </authorList>
    </citation>
    <scope>NUCLEOTIDE SEQUENCE [LARGE SCALE GENOMIC DNA]</scope>
    <source>
        <strain evidence="1 2">Enr17</strain>
    </source>
</reference>
<accession>A0A518IJ98</accession>
<protein>
    <submittedName>
        <fullName evidence="1">Uncharacterized protein</fullName>
    </submittedName>
</protein>
<sequence length="50" mass="5912">MLPDKKYCVHTIWNEKSESWDGRAIKQALQTLVNRDRSILENGRPLWKGE</sequence>
<dbReference type="Proteomes" id="UP000318313">
    <property type="component" value="Chromosome"/>
</dbReference>
<evidence type="ECO:0000313" key="1">
    <source>
        <dbReference type="EMBL" id="QDV53151.1"/>
    </source>
</evidence>
<dbReference type="AlphaFoldDB" id="A0A518IJ98"/>
<keyword evidence="2" id="KW-1185">Reference proteome</keyword>
<organism evidence="1 2">
    <name type="scientific">Gimesia fumaroli</name>
    <dbReference type="NCBI Taxonomy" id="2527976"/>
    <lineage>
        <taxon>Bacteria</taxon>
        <taxon>Pseudomonadati</taxon>
        <taxon>Planctomycetota</taxon>
        <taxon>Planctomycetia</taxon>
        <taxon>Planctomycetales</taxon>
        <taxon>Planctomycetaceae</taxon>
        <taxon>Gimesia</taxon>
    </lineage>
</organism>
<proteinExistence type="predicted"/>
<name>A0A518IJ98_9PLAN</name>
<dbReference type="KEGG" id="gfm:Enr17x_52220"/>
<evidence type="ECO:0000313" key="2">
    <source>
        <dbReference type="Proteomes" id="UP000318313"/>
    </source>
</evidence>
<gene>
    <name evidence="1" type="ORF">Enr17x_52220</name>
</gene>